<name>A0A158AGT6_9BURK</name>
<dbReference type="SUPFAM" id="SSF53335">
    <property type="entry name" value="S-adenosyl-L-methionine-dependent methyltransferases"/>
    <property type="match status" value="1"/>
</dbReference>
<dbReference type="OrthoDB" id="9797252at2"/>
<dbReference type="EMBL" id="FCOX02000005">
    <property type="protein sequence ID" value="SAK56973.1"/>
    <property type="molecule type" value="Genomic_DNA"/>
</dbReference>
<keyword evidence="6" id="KW-1185">Reference proteome</keyword>
<dbReference type="AlphaFoldDB" id="A0A158AGT6"/>
<evidence type="ECO:0000256" key="1">
    <source>
        <dbReference type="ARBA" id="ARBA00008361"/>
    </source>
</evidence>
<evidence type="ECO:0000313" key="5">
    <source>
        <dbReference type="EMBL" id="SAK56973.1"/>
    </source>
</evidence>
<organism evidence="5 6">
    <name type="scientific">Caballeronia calidae</name>
    <dbReference type="NCBI Taxonomy" id="1777139"/>
    <lineage>
        <taxon>Bacteria</taxon>
        <taxon>Pseudomonadati</taxon>
        <taxon>Pseudomonadota</taxon>
        <taxon>Betaproteobacteria</taxon>
        <taxon>Burkholderiales</taxon>
        <taxon>Burkholderiaceae</taxon>
        <taxon>Caballeronia</taxon>
    </lineage>
</organism>
<dbReference type="GO" id="GO:0008757">
    <property type="term" value="F:S-adenosylmethionine-dependent methyltransferase activity"/>
    <property type="evidence" value="ECO:0007669"/>
    <property type="project" value="InterPro"/>
</dbReference>
<dbReference type="RefSeq" id="WP_062603917.1">
    <property type="nucleotide sequence ID" value="NZ_FCOX02000005.1"/>
</dbReference>
<dbReference type="CDD" id="cd02440">
    <property type="entry name" value="AdoMet_MTases"/>
    <property type="match status" value="1"/>
</dbReference>
<dbReference type="Gene3D" id="3.40.50.150">
    <property type="entry name" value="Vaccinia Virus protein VP39"/>
    <property type="match status" value="1"/>
</dbReference>
<sequence>MTQPAHNPSNVHRAAAEGYTANADSYVRGRPDYPPELAGWLVDALGLGPGASVVDLGAGTGKFTPRLVQTGARVIAIEPVDSMRAKLAAALPEVQALAGTAQSMPLADASVDAVVCAQSFHWFANRAALDEIHRVLKPGGKLGLVWNLRDARVPWVAKLDAIVNRYEGDTPRYYNGAWRNAFAHEGFGPLVETHFSFGHTGSPEDVIVHRVRSTSFIASLPDAARDGIDAAVLALIDAEPELSGKHEVTVPYETAAFVATRG</sequence>
<dbReference type="InterPro" id="IPR029063">
    <property type="entry name" value="SAM-dependent_MTases_sf"/>
</dbReference>
<dbReference type="Proteomes" id="UP000071859">
    <property type="component" value="Unassembled WGS sequence"/>
</dbReference>
<comment type="caution">
    <text evidence="5">The sequence shown here is derived from an EMBL/GenBank/DDBJ whole genome shotgun (WGS) entry which is preliminary data.</text>
</comment>
<dbReference type="PANTHER" id="PTHR44942">
    <property type="entry name" value="METHYLTRANSF_11 DOMAIN-CONTAINING PROTEIN"/>
    <property type="match status" value="1"/>
</dbReference>
<dbReference type="PANTHER" id="PTHR44942:SF4">
    <property type="entry name" value="METHYLTRANSFERASE TYPE 11 DOMAIN-CONTAINING PROTEIN"/>
    <property type="match status" value="1"/>
</dbReference>
<dbReference type="InterPro" id="IPR013216">
    <property type="entry name" value="Methyltransf_11"/>
</dbReference>
<dbReference type="GO" id="GO:0032259">
    <property type="term" value="P:methylation"/>
    <property type="evidence" value="ECO:0007669"/>
    <property type="project" value="UniProtKB-KW"/>
</dbReference>
<accession>A0A158AGT6</accession>
<feature type="domain" description="Methyltransferase type 11" evidence="4">
    <location>
        <begin position="54"/>
        <end position="142"/>
    </location>
</feature>
<protein>
    <submittedName>
        <fullName evidence="5">Biotin biosyntehsis-like protein</fullName>
    </submittedName>
</protein>
<comment type="similarity">
    <text evidence="1">Belongs to the methyltransferase superfamily.</text>
</comment>
<dbReference type="Pfam" id="PF08241">
    <property type="entry name" value="Methyltransf_11"/>
    <property type="match status" value="1"/>
</dbReference>
<keyword evidence="3" id="KW-0808">Transferase</keyword>
<gene>
    <name evidence="5" type="ORF">AWB78_01633</name>
</gene>
<dbReference type="InterPro" id="IPR051052">
    <property type="entry name" value="Diverse_substrate_MTase"/>
</dbReference>
<evidence type="ECO:0000256" key="3">
    <source>
        <dbReference type="ARBA" id="ARBA00022679"/>
    </source>
</evidence>
<evidence type="ECO:0000256" key="2">
    <source>
        <dbReference type="ARBA" id="ARBA00022603"/>
    </source>
</evidence>
<reference evidence="5" key="1">
    <citation type="submission" date="2016-01" db="EMBL/GenBank/DDBJ databases">
        <authorList>
            <person name="Peeters C."/>
        </authorList>
    </citation>
    <scope>NUCLEOTIDE SEQUENCE</scope>
    <source>
        <strain evidence="5">LMG 29321</strain>
    </source>
</reference>
<proteinExistence type="inferred from homology"/>
<keyword evidence="2" id="KW-0489">Methyltransferase</keyword>
<evidence type="ECO:0000313" key="6">
    <source>
        <dbReference type="Proteomes" id="UP000071859"/>
    </source>
</evidence>
<evidence type="ECO:0000259" key="4">
    <source>
        <dbReference type="Pfam" id="PF08241"/>
    </source>
</evidence>